<proteinExistence type="predicted"/>
<sequence>MHPEWGNAFAVKMRQSGDNVHSHQRCVVNVGEMKKLYLSPIVTEQHSLEVERLTQDNQALHARLRDVAHSPLSDSEKQQLLLDASRLHSSTSISISMAHNDIGASTTNTTSDEPRCITPEWDKHSSSSFSEISVACLQDRILQMEETHYSTNEELQATIQELSDLQAQLTELQTDNERLTEEKGVLLESLCRQTEKLEDSRSKVNTLQGLLLKEEKLQDSSKGYNTEREQKLVDLLKVNFI</sequence>
<gene>
    <name evidence="2" type="ORF">HICCMSTLAB_LOCUS11317</name>
</gene>
<protein>
    <submittedName>
        <fullName evidence="2">Similar to SPECC1L: Cytospin-A (Canis lupus familiaris)</fullName>
    </submittedName>
</protein>
<feature type="coiled-coil region" evidence="1">
    <location>
        <begin position="152"/>
        <end position="189"/>
    </location>
</feature>
<name>A0A8J2MRW1_COTCN</name>
<dbReference type="OrthoDB" id="10017054at2759"/>
<accession>A0A8J2MRW1</accession>
<dbReference type="AlphaFoldDB" id="A0A8J2MRW1"/>
<keyword evidence="1" id="KW-0175">Coiled coil</keyword>
<dbReference type="Proteomes" id="UP000786811">
    <property type="component" value="Unassembled WGS sequence"/>
</dbReference>
<evidence type="ECO:0000256" key="1">
    <source>
        <dbReference type="SAM" id="Coils"/>
    </source>
</evidence>
<keyword evidence="3" id="KW-1185">Reference proteome</keyword>
<evidence type="ECO:0000313" key="3">
    <source>
        <dbReference type="Proteomes" id="UP000786811"/>
    </source>
</evidence>
<organism evidence="2 3">
    <name type="scientific">Cotesia congregata</name>
    <name type="common">Parasitoid wasp</name>
    <name type="synonym">Apanteles congregatus</name>
    <dbReference type="NCBI Taxonomy" id="51543"/>
    <lineage>
        <taxon>Eukaryota</taxon>
        <taxon>Metazoa</taxon>
        <taxon>Ecdysozoa</taxon>
        <taxon>Arthropoda</taxon>
        <taxon>Hexapoda</taxon>
        <taxon>Insecta</taxon>
        <taxon>Pterygota</taxon>
        <taxon>Neoptera</taxon>
        <taxon>Endopterygota</taxon>
        <taxon>Hymenoptera</taxon>
        <taxon>Apocrita</taxon>
        <taxon>Ichneumonoidea</taxon>
        <taxon>Braconidae</taxon>
        <taxon>Microgastrinae</taxon>
        <taxon>Cotesia</taxon>
    </lineage>
</organism>
<reference evidence="2" key="1">
    <citation type="submission" date="2021-04" db="EMBL/GenBank/DDBJ databases">
        <authorList>
            <person name="Chebbi M.A.C M."/>
        </authorList>
    </citation>
    <scope>NUCLEOTIDE SEQUENCE</scope>
</reference>
<evidence type="ECO:0000313" key="2">
    <source>
        <dbReference type="EMBL" id="CAG5103053.1"/>
    </source>
</evidence>
<comment type="caution">
    <text evidence="2">The sequence shown here is derived from an EMBL/GenBank/DDBJ whole genome shotgun (WGS) entry which is preliminary data.</text>
</comment>
<dbReference type="EMBL" id="CAJNRD030001123">
    <property type="protein sequence ID" value="CAG5103053.1"/>
    <property type="molecule type" value="Genomic_DNA"/>
</dbReference>